<gene>
    <name evidence="1" type="ORF">PMACD_LOCUS12070</name>
</gene>
<protein>
    <submittedName>
        <fullName evidence="1">Uncharacterized protein</fullName>
    </submittedName>
</protein>
<organism evidence="1 2">
    <name type="scientific">Pieris macdunnoughi</name>
    <dbReference type="NCBI Taxonomy" id="345717"/>
    <lineage>
        <taxon>Eukaryota</taxon>
        <taxon>Metazoa</taxon>
        <taxon>Ecdysozoa</taxon>
        <taxon>Arthropoda</taxon>
        <taxon>Hexapoda</taxon>
        <taxon>Insecta</taxon>
        <taxon>Pterygota</taxon>
        <taxon>Neoptera</taxon>
        <taxon>Endopterygota</taxon>
        <taxon>Lepidoptera</taxon>
        <taxon>Glossata</taxon>
        <taxon>Ditrysia</taxon>
        <taxon>Papilionoidea</taxon>
        <taxon>Pieridae</taxon>
        <taxon>Pierinae</taxon>
        <taxon>Pieris</taxon>
    </lineage>
</organism>
<keyword evidence="2" id="KW-1185">Reference proteome</keyword>
<accession>A0A821VND0</accession>
<dbReference type="AlphaFoldDB" id="A0A821VND0"/>
<dbReference type="Proteomes" id="UP000663880">
    <property type="component" value="Unassembled WGS sequence"/>
</dbReference>
<name>A0A821VND0_9NEOP</name>
<reference evidence="1" key="1">
    <citation type="submission" date="2021-02" db="EMBL/GenBank/DDBJ databases">
        <authorList>
            <person name="Steward A R."/>
        </authorList>
    </citation>
    <scope>NUCLEOTIDE SEQUENCE</scope>
</reference>
<dbReference type="OrthoDB" id="7367179at2759"/>
<proteinExistence type="predicted"/>
<evidence type="ECO:0000313" key="2">
    <source>
        <dbReference type="Proteomes" id="UP000663880"/>
    </source>
</evidence>
<comment type="caution">
    <text evidence="1">The sequence shown here is derived from an EMBL/GenBank/DDBJ whole genome shotgun (WGS) entry which is preliminary data.</text>
</comment>
<sequence>MNKLVDYSDSEPDKPVIKRKKRCQVKKEDWSSEVNTKNREKGKEYCDYCASKHKKALFIATFTNTLTIQKIALFKPKKDLCDICNEYKLGHITKETYDDHVNKKNEARMEKESAKEKKEFVFSEDLQAVLLASRSNVSSNYYKTKLCVHNWCIYDMKTSDGYCFLWNEAEAEYITICKKAKKSKPYIVEYLNYSYFKNFKNLQFYNSIRPGKMKGDPKVTDIRAFKYAPSREIFYKLKLTKEYKLLNQRRNARINNIPFHNLPDLYNERRKITKKIYLDLQQLKNSMPRDYQNYYGNLPHEA</sequence>
<evidence type="ECO:0000313" key="1">
    <source>
        <dbReference type="EMBL" id="CAF4910209.1"/>
    </source>
</evidence>
<dbReference type="EMBL" id="CAJOBZ010000045">
    <property type="protein sequence ID" value="CAF4910209.1"/>
    <property type="molecule type" value="Genomic_DNA"/>
</dbReference>